<evidence type="ECO:0000313" key="9">
    <source>
        <dbReference type="EMBL" id="MBW4566256.1"/>
    </source>
</evidence>
<keyword evidence="6" id="KW-0460">Magnesium</keyword>
<dbReference type="Proteomes" id="UP000715781">
    <property type="component" value="Unassembled WGS sequence"/>
</dbReference>
<dbReference type="GO" id="GO:0046872">
    <property type="term" value="F:metal ion binding"/>
    <property type="evidence" value="ECO:0007669"/>
    <property type="project" value="UniProtKB-KW"/>
</dbReference>
<dbReference type="GO" id="GO:0016787">
    <property type="term" value="F:hydrolase activity"/>
    <property type="evidence" value="ECO:0007669"/>
    <property type="project" value="UniProtKB-KW"/>
</dbReference>
<gene>
    <name evidence="9" type="ORF">KME32_35355</name>
</gene>
<evidence type="ECO:0000256" key="4">
    <source>
        <dbReference type="ARBA" id="ARBA00022723"/>
    </source>
</evidence>
<keyword evidence="3" id="KW-0540">Nuclease</keyword>
<dbReference type="GO" id="GO:0004518">
    <property type="term" value="F:nuclease activity"/>
    <property type="evidence" value="ECO:0007669"/>
    <property type="project" value="UniProtKB-KW"/>
</dbReference>
<dbReference type="InterPro" id="IPR002716">
    <property type="entry name" value="PIN_dom"/>
</dbReference>
<organism evidence="9 10">
    <name type="scientific">Mojavia pulchra JT2-VF2</name>
    <dbReference type="NCBI Taxonomy" id="287848"/>
    <lineage>
        <taxon>Bacteria</taxon>
        <taxon>Bacillati</taxon>
        <taxon>Cyanobacteriota</taxon>
        <taxon>Cyanophyceae</taxon>
        <taxon>Nostocales</taxon>
        <taxon>Nostocaceae</taxon>
    </lineage>
</organism>
<name>A0A951Q802_9NOST</name>
<evidence type="ECO:0000256" key="2">
    <source>
        <dbReference type="ARBA" id="ARBA00022649"/>
    </source>
</evidence>
<comment type="similarity">
    <text evidence="7">Belongs to the PINc/VapC protein family.</text>
</comment>
<dbReference type="PANTHER" id="PTHR33653">
    <property type="entry name" value="RIBONUCLEASE VAPC2"/>
    <property type="match status" value="1"/>
</dbReference>
<accession>A0A951Q802</accession>
<evidence type="ECO:0000313" key="10">
    <source>
        <dbReference type="Proteomes" id="UP000715781"/>
    </source>
</evidence>
<keyword evidence="4" id="KW-0479">Metal-binding</keyword>
<comment type="cofactor">
    <cofactor evidence="1">
        <name>Mg(2+)</name>
        <dbReference type="ChEBI" id="CHEBI:18420"/>
    </cofactor>
</comment>
<reference evidence="9" key="2">
    <citation type="journal article" date="2022" name="Microbiol. Resour. Announc.">
        <title>Metagenome Sequencing to Explore Phylogenomics of Terrestrial Cyanobacteria.</title>
        <authorList>
            <person name="Ward R.D."/>
            <person name="Stajich J.E."/>
            <person name="Johansen J.R."/>
            <person name="Huntemann M."/>
            <person name="Clum A."/>
            <person name="Foster B."/>
            <person name="Foster B."/>
            <person name="Roux S."/>
            <person name="Palaniappan K."/>
            <person name="Varghese N."/>
            <person name="Mukherjee S."/>
            <person name="Reddy T.B.K."/>
            <person name="Daum C."/>
            <person name="Copeland A."/>
            <person name="Chen I.A."/>
            <person name="Ivanova N.N."/>
            <person name="Kyrpides N.C."/>
            <person name="Shapiro N."/>
            <person name="Eloe-Fadrosh E.A."/>
            <person name="Pietrasiak N."/>
        </authorList>
    </citation>
    <scope>NUCLEOTIDE SEQUENCE</scope>
    <source>
        <strain evidence="9">JT2-VF2</strain>
    </source>
</reference>
<evidence type="ECO:0000256" key="1">
    <source>
        <dbReference type="ARBA" id="ARBA00001946"/>
    </source>
</evidence>
<evidence type="ECO:0000256" key="7">
    <source>
        <dbReference type="ARBA" id="ARBA00038093"/>
    </source>
</evidence>
<sequence length="133" mass="15236">MKVVVDTSVWSLALRRNTQQQALSVVQRLRELIADEQVVLLGVVRQEVLSGVRSTEQFTRLKDSLRAFPDLSLTIEDYELAAEFYNTCRSNGIQGANTDLLLCAVAYRRSWYILTTDQDFRNFQAYVSINLLD</sequence>
<evidence type="ECO:0000259" key="8">
    <source>
        <dbReference type="Pfam" id="PF01850"/>
    </source>
</evidence>
<dbReference type="PANTHER" id="PTHR33653:SF1">
    <property type="entry name" value="RIBONUCLEASE VAPC2"/>
    <property type="match status" value="1"/>
</dbReference>
<evidence type="ECO:0000256" key="3">
    <source>
        <dbReference type="ARBA" id="ARBA00022722"/>
    </source>
</evidence>
<evidence type="ECO:0000256" key="6">
    <source>
        <dbReference type="ARBA" id="ARBA00022842"/>
    </source>
</evidence>
<protein>
    <submittedName>
        <fullName evidence="9">PIN domain-containing protein</fullName>
    </submittedName>
</protein>
<comment type="caution">
    <text evidence="9">The sequence shown here is derived from an EMBL/GenBank/DDBJ whole genome shotgun (WGS) entry which is preliminary data.</text>
</comment>
<feature type="domain" description="PIN" evidence="8">
    <location>
        <begin position="3"/>
        <end position="123"/>
    </location>
</feature>
<dbReference type="SUPFAM" id="SSF88723">
    <property type="entry name" value="PIN domain-like"/>
    <property type="match status" value="1"/>
</dbReference>
<dbReference type="EMBL" id="JAHHHN010000069">
    <property type="protein sequence ID" value="MBW4566256.1"/>
    <property type="molecule type" value="Genomic_DNA"/>
</dbReference>
<proteinExistence type="inferred from homology"/>
<dbReference type="Pfam" id="PF01850">
    <property type="entry name" value="PIN"/>
    <property type="match status" value="1"/>
</dbReference>
<dbReference type="Gene3D" id="3.40.50.1010">
    <property type="entry name" value="5'-nuclease"/>
    <property type="match status" value="1"/>
</dbReference>
<keyword evidence="5" id="KW-0378">Hydrolase</keyword>
<dbReference type="AlphaFoldDB" id="A0A951Q802"/>
<dbReference type="InterPro" id="IPR050556">
    <property type="entry name" value="Type_II_TA_system_RNase"/>
</dbReference>
<keyword evidence="2" id="KW-1277">Toxin-antitoxin system</keyword>
<dbReference type="InterPro" id="IPR029060">
    <property type="entry name" value="PIN-like_dom_sf"/>
</dbReference>
<reference evidence="9" key="1">
    <citation type="submission" date="2021-05" db="EMBL/GenBank/DDBJ databases">
        <authorList>
            <person name="Pietrasiak N."/>
            <person name="Ward R."/>
            <person name="Stajich J.E."/>
            <person name="Kurbessoian T."/>
        </authorList>
    </citation>
    <scope>NUCLEOTIDE SEQUENCE</scope>
    <source>
        <strain evidence="9">JT2-VF2</strain>
    </source>
</reference>
<evidence type="ECO:0000256" key="5">
    <source>
        <dbReference type="ARBA" id="ARBA00022801"/>
    </source>
</evidence>